<evidence type="ECO:0000259" key="11">
    <source>
        <dbReference type="PROSITE" id="PS51384"/>
    </source>
</evidence>
<dbReference type="PRINTS" id="PR00410">
    <property type="entry name" value="PHEHYDRXLASE"/>
</dbReference>
<dbReference type="PANTHER" id="PTHR47354">
    <property type="entry name" value="NADH OXIDOREDUCTASE HCR"/>
    <property type="match status" value="1"/>
</dbReference>
<evidence type="ECO:0000256" key="5">
    <source>
        <dbReference type="ARBA" id="ARBA00022827"/>
    </source>
</evidence>
<evidence type="ECO:0000256" key="8">
    <source>
        <dbReference type="ARBA" id="ARBA00023014"/>
    </source>
</evidence>
<keyword evidence="6" id="KW-0560">Oxidoreductase</keyword>
<feature type="domain" description="2Fe-2S ferredoxin-type" evidence="10">
    <location>
        <begin position="255"/>
        <end position="340"/>
    </location>
</feature>
<dbReference type="Proteomes" id="UP001168540">
    <property type="component" value="Unassembled WGS sequence"/>
</dbReference>
<dbReference type="Gene3D" id="2.40.30.10">
    <property type="entry name" value="Translation factors"/>
    <property type="match status" value="1"/>
</dbReference>
<dbReference type="PROSITE" id="PS51384">
    <property type="entry name" value="FAD_FR"/>
    <property type="match status" value="1"/>
</dbReference>
<dbReference type="SUPFAM" id="SSF63380">
    <property type="entry name" value="Riboflavin synthase domain-like"/>
    <property type="match status" value="1"/>
</dbReference>
<evidence type="ECO:0000256" key="6">
    <source>
        <dbReference type="ARBA" id="ARBA00023002"/>
    </source>
</evidence>
<dbReference type="SUPFAM" id="SSF52343">
    <property type="entry name" value="Ferredoxin reductase-like, C-terminal NADP-linked domain"/>
    <property type="match status" value="1"/>
</dbReference>
<dbReference type="CDD" id="cd06215">
    <property type="entry name" value="FNR_iron_sulfur_binding_1"/>
    <property type="match status" value="1"/>
</dbReference>
<dbReference type="PROSITE" id="PS51085">
    <property type="entry name" value="2FE2S_FER_2"/>
    <property type="match status" value="1"/>
</dbReference>
<evidence type="ECO:0000256" key="2">
    <source>
        <dbReference type="ARBA" id="ARBA00022630"/>
    </source>
</evidence>
<dbReference type="InterPro" id="IPR008333">
    <property type="entry name" value="Cbr1-like_FAD-bd_dom"/>
</dbReference>
<dbReference type="InterPro" id="IPR012675">
    <property type="entry name" value="Beta-grasp_dom_sf"/>
</dbReference>
<name>A0ABT7XL94_9NEIS</name>
<gene>
    <name evidence="12" type="ORF">QU481_06520</name>
</gene>
<evidence type="ECO:0000256" key="1">
    <source>
        <dbReference type="ARBA" id="ARBA00001974"/>
    </source>
</evidence>
<dbReference type="PANTHER" id="PTHR47354:SF6">
    <property type="entry name" value="NADH OXIDOREDUCTASE HCR"/>
    <property type="match status" value="1"/>
</dbReference>
<keyword evidence="4" id="KW-0479">Metal-binding</keyword>
<evidence type="ECO:0000313" key="13">
    <source>
        <dbReference type="Proteomes" id="UP001168540"/>
    </source>
</evidence>
<dbReference type="InterPro" id="IPR001041">
    <property type="entry name" value="2Fe-2S_ferredoxin-type"/>
</dbReference>
<evidence type="ECO:0000256" key="9">
    <source>
        <dbReference type="ARBA" id="ARBA00061434"/>
    </source>
</evidence>
<evidence type="ECO:0000256" key="7">
    <source>
        <dbReference type="ARBA" id="ARBA00023004"/>
    </source>
</evidence>
<accession>A0ABT7XL94</accession>
<protein>
    <submittedName>
        <fullName evidence="12">2Fe-2S iron-sulfur cluster-binding protein</fullName>
    </submittedName>
</protein>
<dbReference type="Gene3D" id="3.40.50.80">
    <property type="entry name" value="Nucleotide-binding domain of ferredoxin-NADP reductase (FNR) module"/>
    <property type="match status" value="1"/>
</dbReference>
<dbReference type="InterPro" id="IPR017938">
    <property type="entry name" value="Riboflavin_synthase-like_b-brl"/>
</dbReference>
<keyword evidence="7" id="KW-0408">Iron</keyword>
<sequence length="340" mass="36570">MVELATLCPHPMPVRAIRRETPDVWTLELSPPPDYRYLPGQYALVGIDGGRALRAYTLSSSPALNDFLSITVRRLSGGLGSGWLTGEVQVGDTLWLSTAQGNFTPEHAPDSDYLFLAGGCGVTPVMAITRWLLAHRPDATLVVLYHAQTPADLIFAAEWTRLEQRYPKRLRLHRLVDRAPDAACRQAPLSRELLAELVPDIARRTVMCCGPAGYMALAAELAESLGVPAERFHHEAFQAAAVAALDEAADDGVRHRVLLQPWGDEAEVAHGGNLLAALEAQQIPVTAACRSGQCGSCKVKVLEGDFELGEQSALSEAELADGYALACCCSVHGDLVIEGA</sequence>
<comment type="caution">
    <text evidence="12">The sequence shown here is derived from an EMBL/GenBank/DDBJ whole genome shotgun (WGS) entry which is preliminary data.</text>
</comment>
<evidence type="ECO:0000256" key="4">
    <source>
        <dbReference type="ARBA" id="ARBA00022723"/>
    </source>
</evidence>
<evidence type="ECO:0000259" key="10">
    <source>
        <dbReference type="PROSITE" id="PS51085"/>
    </source>
</evidence>
<reference evidence="12" key="1">
    <citation type="submission" date="2023-06" db="EMBL/GenBank/DDBJ databases">
        <authorList>
            <person name="Zhang S."/>
        </authorList>
    </citation>
    <scope>NUCLEOTIDE SEQUENCE</scope>
    <source>
        <strain evidence="12">SG2303</strain>
    </source>
</reference>
<dbReference type="Pfam" id="PF00970">
    <property type="entry name" value="FAD_binding_6"/>
    <property type="match status" value="1"/>
</dbReference>
<dbReference type="SUPFAM" id="SSF54292">
    <property type="entry name" value="2Fe-2S ferredoxin-like"/>
    <property type="match status" value="1"/>
</dbReference>
<feature type="domain" description="FAD-binding FR-type" evidence="11">
    <location>
        <begin position="7"/>
        <end position="106"/>
    </location>
</feature>
<dbReference type="Gene3D" id="3.10.20.30">
    <property type="match status" value="1"/>
</dbReference>
<dbReference type="InterPro" id="IPR017927">
    <property type="entry name" value="FAD-bd_FR_type"/>
</dbReference>
<dbReference type="InterPro" id="IPR050415">
    <property type="entry name" value="MRET"/>
</dbReference>
<keyword evidence="13" id="KW-1185">Reference proteome</keyword>
<dbReference type="RefSeq" id="WP_289829123.1">
    <property type="nucleotide sequence ID" value="NZ_JAUEDK010000008.1"/>
</dbReference>
<keyword evidence="5" id="KW-0274">FAD</keyword>
<dbReference type="InterPro" id="IPR036010">
    <property type="entry name" value="2Fe-2S_ferredoxin-like_sf"/>
</dbReference>
<proteinExistence type="inferred from homology"/>
<keyword evidence="8" id="KW-0411">Iron-sulfur</keyword>
<dbReference type="InterPro" id="IPR001433">
    <property type="entry name" value="OxRdtase_FAD/NAD-bd"/>
</dbReference>
<dbReference type="Pfam" id="PF00175">
    <property type="entry name" value="NAD_binding_1"/>
    <property type="match status" value="1"/>
</dbReference>
<dbReference type="InterPro" id="IPR006058">
    <property type="entry name" value="2Fe2S_fd_BS"/>
</dbReference>
<dbReference type="PROSITE" id="PS00197">
    <property type="entry name" value="2FE2S_FER_1"/>
    <property type="match status" value="1"/>
</dbReference>
<dbReference type="InterPro" id="IPR039261">
    <property type="entry name" value="FNR_nucleotide-bd"/>
</dbReference>
<organism evidence="12 13">
    <name type="scientific">Crenobacter oryzisoli</name>
    <dbReference type="NCBI Taxonomy" id="3056844"/>
    <lineage>
        <taxon>Bacteria</taxon>
        <taxon>Pseudomonadati</taxon>
        <taxon>Pseudomonadota</taxon>
        <taxon>Betaproteobacteria</taxon>
        <taxon>Neisseriales</taxon>
        <taxon>Neisseriaceae</taxon>
        <taxon>Crenobacter</taxon>
    </lineage>
</organism>
<evidence type="ECO:0000313" key="12">
    <source>
        <dbReference type="EMBL" id="MDN0074550.1"/>
    </source>
</evidence>
<keyword evidence="2" id="KW-0285">Flavoprotein</keyword>
<evidence type="ECO:0000256" key="3">
    <source>
        <dbReference type="ARBA" id="ARBA00022714"/>
    </source>
</evidence>
<comment type="cofactor">
    <cofactor evidence="1">
        <name>FAD</name>
        <dbReference type="ChEBI" id="CHEBI:57692"/>
    </cofactor>
</comment>
<dbReference type="CDD" id="cd00207">
    <property type="entry name" value="fer2"/>
    <property type="match status" value="1"/>
</dbReference>
<keyword evidence="3" id="KW-0001">2Fe-2S</keyword>
<dbReference type="EMBL" id="JAUEDK010000008">
    <property type="protein sequence ID" value="MDN0074550.1"/>
    <property type="molecule type" value="Genomic_DNA"/>
</dbReference>
<dbReference type="Pfam" id="PF00111">
    <property type="entry name" value="Fer2"/>
    <property type="match status" value="1"/>
</dbReference>
<comment type="similarity">
    <text evidence="9">In the N-terminal section; belongs to the FAD-binding oxidoreductase type 6 family.</text>
</comment>